<comment type="function">
    <text evidence="3 4">Catalyzes the conversion of N5-carboxyaminoimidazole ribonucleotide (N5-CAIR) to 4-carboxy-5-aminoimidazole ribonucleotide (CAIR).</text>
</comment>
<dbReference type="InterPro" id="IPR033747">
    <property type="entry name" value="PurE_ClassI"/>
</dbReference>
<dbReference type="SUPFAM" id="SSF52255">
    <property type="entry name" value="N5-CAIR mutase (phosphoribosylaminoimidazole carboxylase, PurE)"/>
    <property type="match status" value="1"/>
</dbReference>
<comment type="similarity">
    <text evidence="3">Belongs to the AIR carboxylase family. Class I subfamily.</text>
</comment>
<keyword evidence="7" id="KW-0456">Lyase</keyword>
<dbReference type="RefSeq" id="WP_008870881.1">
    <property type="nucleotide sequence ID" value="NZ_ACJN02000003.1"/>
</dbReference>
<evidence type="ECO:0000256" key="2">
    <source>
        <dbReference type="ARBA" id="ARBA00023235"/>
    </source>
</evidence>
<dbReference type="GO" id="GO:0034023">
    <property type="term" value="F:5-(carboxyamino)imidazole ribonucleotide mutase activity"/>
    <property type="evidence" value="ECO:0007669"/>
    <property type="project" value="UniProtKB-UniRule"/>
</dbReference>
<evidence type="ECO:0000256" key="5">
    <source>
        <dbReference type="PIRSR" id="PIRSR001338-1"/>
    </source>
</evidence>
<feature type="domain" description="PurE" evidence="6">
    <location>
        <begin position="2"/>
        <end position="153"/>
    </location>
</feature>
<keyword evidence="2 3" id="KW-0413">Isomerase</keyword>
<dbReference type="Pfam" id="PF00731">
    <property type="entry name" value="AIRC"/>
    <property type="match status" value="1"/>
</dbReference>
<reference evidence="7" key="1">
    <citation type="submission" date="2010-05" db="EMBL/GenBank/DDBJ databases">
        <title>The draft genome of Desulfonatronospira thiodismutans ASO3-1.</title>
        <authorList>
            <consortium name="US DOE Joint Genome Institute (JGI-PGF)"/>
            <person name="Lucas S."/>
            <person name="Copeland A."/>
            <person name="Lapidus A."/>
            <person name="Cheng J.-F."/>
            <person name="Bruce D."/>
            <person name="Goodwin L."/>
            <person name="Pitluck S."/>
            <person name="Chertkov O."/>
            <person name="Brettin T."/>
            <person name="Detter J.C."/>
            <person name="Han C."/>
            <person name="Land M.L."/>
            <person name="Hauser L."/>
            <person name="Kyrpides N."/>
            <person name="Mikhailova N."/>
            <person name="Muyzer G."/>
            <person name="Woyke T."/>
        </authorList>
    </citation>
    <scope>NUCLEOTIDE SEQUENCE [LARGE SCALE GENOMIC DNA]</scope>
    <source>
        <strain evidence="7">ASO3-1</strain>
    </source>
</reference>
<dbReference type="Proteomes" id="UP000005496">
    <property type="component" value="Unassembled WGS sequence"/>
</dbReference>
<dbReference type="InterPro" id="IPR024694">
    <property type="entry name" value="PurE_prokaryotes"/>
</dbReference>
<dbReference type="EC" id="5.4.99.18" evidence="3 4"/>
<accession>D6SS65</accession>
<proteinExistence type="inferred from homology"/>
<dbReference type="InterPro" id="IPR000031">
    <property type="entry name" value="PurE_dom"/>
</dbReference>
<dbReference type="GO" id="GO:0006189">
    <property type="term" value="P:'de novo' IMP biosynthetic process"/>
    <property type="evidence" value="ECO:0007669"/>
    <property type="project" value="UniProtKB-UniRule"/>
</dbReference>
<dbReference type="PANTHER" id="PTHR23046:SF2">
    <property type="entry name" value="PHOSPHORIBOSYLAMINOIMIDAZOLE CARBOXYLASE"/>
    <property type="match status" value="1"/>
</dbReference>
<dbReference type="GO" id="GO:0016829">
    <property type="term" value="F:lyase activity"/>
    <property type="evidence" value="ECO:0007669"/>
    <property type="project" value="UniProtKB-KW"/>
</dbReference>
<dbReference type="eggNOG" id="COG0041">
    <property type="taxonomic scope" value="Bacteria"/>
</dbReference>
<dbReference type="AlphaFoldDB" id="D6SS65"/>
<dbReference type="SMART" id="SM01001">
    <property type="entry name" value="AIRC"/>
    <property type="match status" value="1"/>
</dbReference>
<keyword evidence="1 3" id="KW-0658">Purine biosynthesis</keyword>
<protein>
    <recommendedName>
        <fullName evidence="3 4">N5-carboxyaminoimidazole ribonucleotide mutase</fullName>
        <shortName evidence="3 4">N5-CAIR mutase</shortName>
        <ecNumber evidence="3 4">5.4.99.18</ecNumber>
    </recommendedName>
    <alternativeName>
        <fullName evidence="3">5-(carboxyamino)imidazole ribonucleotide mutase</fullName>
    </alternativeName>
</protein>
<comment type="catalytic activity">
    <reaction evidence="3 4">
        <text>5-carboxyamino-1-(5-phospho-D-ribosyl)imidazole + H(+) = 5-amino-1-(5-phospho-D-ribosyl)imidazole-4-carboxylate</text>
        <dbReference type="Rhea" id="RHEA:13193"/>
        <dbReference type="ChEBI" id="CHEBI:15378"/>
        <dbReference type="ChEBI" id="CHEBI:58730"/>
        <dbReference type="ChEBI" id="CHEBI:77657"/>
        <dbReference type="EC" id="5.4.99.18"/>
    </reaction>
</comment>
<evidence type="ECO:0000259" key="6">
    <source>
        <dbReference type="SMART" id="SM01001"/>
    </source>
</evidence>
<evidence type="ECO:0000256" key="1">
    <source>
        <dbReference type="ARBA" id="ARBA00022755"/>
    </source>
</evidence>
<dbReference type="UniPathway" id="UPA00074">
    <property type="reaction ID" value="UER00943"/>
</dbReference>
<feature type="binding site" evidence="3 5">
    <location>
        <position position="40"/>
    </location>
    <ligand>
        <name>substrate</name>
    </ligand>
</feature>
<comment type="pathway">
    <text evidence="3 4">Purine metabolism; IMP biosynthesis via de novo pathway; 5-amino-1-(5-phospho-D-ribosyl)imidazole-4-carboxylate from 5-amino-1-(5-phospho-D-ribosyl)imidazole (N5-CAIR route): step 2/2.</text>
</comment>
<name>D6SS65_9BACT</name>
<evidence type="ECO:0000256" key="4">
    <source>
        <dbReference type="PIRNR" id="PIRNR001338"/>
    </source>
</evidence>
<gene>
    <name evidence="3" type="primary">purE</name>
    <name evidence="7" type="ORF">Dthio_PD0865</name>
</gene>
<feature type="binding site" evidence="3 5">
    <location>
        <position position="10"/>
    </location>
    <ligand>
        <name>substrate</name>
    </ligand>
</feature>
<dbReference type="PIRSF" id="PIRSF001338">
    <property type="entry name" value="AIR_carboxylase"/>
    <property type="match status" value="1"/>
</dbReference>
<sequence length="160" mass="17010">MPKVAIFMGSKSDLDLVKPCAKILSDLEIEHFMTISSAHRTPVRTKELVQEMESKGCRVFICAAGMAAHLAGAVAAQTIRPVIGIPLAASSLSGWDSLLATVQMPPGFPVATVALDKAGARNAAWMAAQILALEDDALAGKIRQAREKMARDVEEAARDI</sequence>
<dbReference type="NCBIfam" id="TIGR01162">
    <property type="entry name" value="purE"/>
    <property type="match status" value="1"/>
</dbReference>
<dbReference type="OrthoDB" id="9791908at2"/>
<evidence type="ECO:0000313" key="7">
    <source>
        <dbReference type="EMBL" id="EFI33531.1"/>
    </source>
</evidence>
<feature type="binding site" evidence="3 5">
    <location>
        <position position="13"/>
    </location>
    <ligand>
        <name>substrate</name>
    </ligand>
</feature>
<dbReference type="HAMAP" id="MF_01929">
    <property type="entry name" value="PurE_classI"/>
    <property type="match status" value="1"/>
</dbReference>
<dbReference type="Gene3D" id="3.40.50.1970">
    <property type="match status" value="1"/>
</dbReference>
<organism evidence="7 8">
    <name type="scientific">Desulfonatronospira thiodismutans ASO3-1</name>
    <dbReference type="NCBI Taxonomy" id="555779"/>
    <lineage>
        <taxon>Bacteria</taxon>
        <taxon>Pseudomonadati</taxon>
        <taxon>Thermodesulfobacteriota</taxon>
        <taxon>Desulfovibrionia</taxon>
        <taxon>Desulfovibrionales</taxon>
        <taxon>Desulfonatronovibrionaceae</taxon>
        <taxon>Desulfonatronospira</taxon>
    </lineage>
</organism>
<dbReference type="PANTHER" id="PTHR23046">
    <property type="entry name" value="PHOSPHORIBOSYLAMINOIMIDAZOLE CARBOXYLASE CATALYTIC SUBUNIT"/>
    <property type="match status" value="1"/>
</dbReference>
<dbReference type="EMBL" id="ACJN02000003">
    <property type="protein sequence ID" value="EFI33531.1"/>
    <property type="molecule type" value="Genomic_DNA"/>
</dbReference>
<keyword evidence="8" id="KW-1185">Reference proteome</keyword>
<evidence type="ECO:0000313" key="8">
    <source>
        <dbReference type="Proteomes" id="UP000005496"/>
    </source>
</evidence>
<comment type="caution">
    <text evidence="7">The sequence shown here is derived from an EMBL/GenBank/DDBJ whole genome shotgun (WGS) entry which is preliminary data.</text>
</comment>
<evidence type="ECO:0000256" key="3">
    <source>
        <dbReference type="HAMAP-Rule" id="MF_01929"/>
    </source>
</evidence>